<accession>A0A0K0N5E1</accession>
<evidence type="ECO:0000313" key="1">
    <source>
        <dbReference type="EMBL" id="AKJ71724.1"/>
    </source>
</evidence>
<sequence length="121" mass="13419">MNDVITLLLGGGLAASIIETVKFFATRRQVKRKDEASSLREEASADATVGGAWRELWQTGDQWNSKLNSALKLEVTKNEQLVDLVQEATAQLDREKAEPILDKMHVIRASVSIRSLDDSSH</sequence>
<protein>
    <submittedName>
        <fullName evidence="1">Uncharacterized protein</fullName>
    </submittedName>
</protein>
<gene>
    <name evidence="1" type="ORF">TIN2_34</name>
</gene>
<name>A0A0K0N5E1_9CAUD</name>
<evidence type="ECO:0000313" key="2">
    <source>
        <dbReference type="Proteomes" id="UP000203853"/>
    </source>
</evidence>
<keyword evidence="2" id="KW-1185">Reference proteome</keyword>
<dbReference type="KEGG" id="vg:26630995"/>
<dbReference type="EMBL" id="KR011062">
    <property type="protein sequence ID" value="AKJ71724.1"/>
    <property type="molecule type" value="Genomic_DNA"/>
</dbReference>
<dbReference type="Proteomes" id="UP000203853">
    <property type="component" value="Segment"/>
</dbReference>
<reference evidence="1 2" key="1">
    <citation type="journal article" date="2015" name="Appl. Environ. Microbiol.">
        <title>Three of a Kind: Genetically Similar Tsukamurella Phages TIN2, TIN3, and TIN4.</title>
        <authorList>
            <person name="Dyson Z.A."/>
            <person name="Tucci J."/>
            <person name="Seviour R.J."/>
            <person name="Petrovski S."/>
        </authorList>
    </citation>
    <scope>NUCLEOTIDE SEQUENCE [LARGE SCALE GENOMIC DNA]</scope>
</reference>
<organism evidence="1 2">
    <name type="scientific">Tsukamurella phage TIN2</name>
    <dbReference type="NCBI Taxonomy" id="1636545"/>
    <lineage>
        <taxon>Viruses</taxon>
        <taxon>Duplodnaviria</taxon>
        <taxon>Heunggongvirae</taxon>
        <taxon>Uroviricota</taxon>
        <taxon>Caudoviricetes</taxon>
        <taxon>Tinduovirus</taxon>
        <taxon>Tinduovirus TIN2</taxon>
    </lineage>
</organism>
<dbReference type="GeneID" id="26630995"/>
<proteinExistence type="predicted"/>
<dbReference type="RefSeq" id="YP_009204469.1">
    <property type="nucleotide sequence ID" value="NC_028865.1"/>
</dbReference>
<dbReference type="OrthoDB" id="25412at10239"/>